<gene>
    <name evidence="1" type="ORF">AB5J58_30720</name>
</gene>
<name>A0AB39ME27_9ACTN</name>
<dbReference type="Pfam" id="PF15594">
    <property type="entry name" value="Imm50"/>
    <property type="match status" value="1"/>
</dbReference>
<accession>A0AB39ME27</accession>
<proteinExistence type="predicted"/>
<dbReference type="AlphaFoldDB" id="A0AB39ME27"/>
<reference evidence="1" key="1">
    <citation type="submission" date="2024-07" db="EMBL/GenBank/DDBJ databases">
        <authorList>
            <person name="Yu S.T."/>
        </authorList>
    </citation>
    <scope>NUCLEOTIDE SEQUENCE</scope>
    <source>
        <strain evidence="1">R08</strain>
    </source>
</reference>
<organism evidence="1">
    <name type="scientific">Streptomyces sp. R08</name>
    <dbReference type="NCBI Taxonomy" id="3238624"/>
    <lineage>
        <taxon>Bacteria</taxon>
        <taxon>Bacillati</taxon>
        <taxon>Actinomycetota</taxon>
        <taxon>Actinomycetes</taxon>
        <taxon>Kitasatosporales</taxon>
        <taxon>Streptomycetaceae</taxon>
        <taxon>Streptomyces</taxon>
    </lineage>
</organism>
<dbReference type="EMBL" id="CP163431">
    <property type="protein sequence ID" value="XDQ04259.1"/>
    <property type="molecule type" value="Genomic_DNA"/>
</dbReference>
<dbReference type="InterPro" id="IPR028957">
    <property type="entry name" value="Imm50"/>
</dbReference>
<dbReference type="RefSeq" id="WP_369189895.1">
    <property type="nucleotide sequence ID" value="NZ_CP163431.1"/>
</dbReference>
<evidence type="ECO:0000313" key="1">
    <source>
        <dbReference type="EMBL" id="XDQ04259.1"/>
    </source>
</evidence>
<protein>
    <submittedName>
        <fullName evidence="1">Imm50 family immunity protein</fullName>
    </submittedName>
</protein>
<sequence>MNKSERDDDMTWPSLVQNPEMITSVYQGAPPELRDVHVHEVCLHRDGPALRVRLDLPSFPEHPPRKWTAQGFNTVQIEVTFSGLRKVQLNGFSSNMTADIFIEENTGVQIHISAPGSDMRAVAHAAVISKVSAYLNTPG</sequence>